<dbReference type="GO" id="GO:0005886">
    <property type="term" value="C:plasma membrane"/>
    <property type="evidence" value="ECO:0007669"/>
    <property type="project" value="UniProtKB-SubCell"/>
</dbReference>
<evidence type="ECO:0000256" key="7">
    <source>
        <dbReference type="SAM" id="Phobius"/>
    </source>
</evidence>
<name>A0A9J6QRC7_9FIRM</name>
<evidence type="ECO:0000256" key="6">
    <source>
        <dbReference type="ARBA" id="ARBA00023136"/>
    </source>
</evidence>
<dbReference type="InterPro" id="IPR011701">
    <property type="entry name" value="MFS"/>
</dbReference>
<dbReference type="PANTHER" id="PTHR43124">
    <property type="entry name" value="PURINE EFFLUX PUMP PBUE"/>
    <property type="match status" value="1"/>
</dbReference>
<feature type="domain" description="Major facilitator superfamily (MFS) profile" evidence="8">
    <location>
        <begin position="20"/>
        <end position="406"/>
    </location>
</feature>
<dbReference type="GO" id="GO:0022857">
    <property type="term" value="F:transmembrane transporter activity"/>
    <property type="evidence" value="ECO:0007669"/>
    <property type="project" value="InterPro"/>
</dbReference>
<dbReference type="InterPro" id="IPR020846">
    <property type="entry name" value="MFS_dom"/>
</dbReference>
<feature type="transmembrane region" description="Helical" evidence="7">
    <location>
        <begin position="317"/>
        <end position="335"/>
    </location>
</feature>
<evidence type="ECO:0000256" key="2">
    <source>
        <dbReference type="ARBA" id="ARBA00022448"/>
    </source>
</evidence>
<evidence type="ECO:0000313" key="9">
    <source>
        <dbReference type="EMBL" id="MCU7378437.1"/>
    </source>
</evidence>
<accession>A0A9J6QRC7</accession>
<evidence type="ECO:0000256" key="1">
    <source>
        <dbReference type="ARBA" id="ARBA00004651"/>
    </source>
</evidence>
<keyword evidence="4 7" id="KW-0812">Transmembrane</keyword>
<feature type="transmembrane region" description="Helical" evidence="7">
    <location>
        <begin position="176"/>
        <end position="193"/>
    </location>
</feature>
<gene>
    <name evidence="9" type="ORF">OBO34_08710</name>
</gene>
<dbReference type="Pfam" id="PF07690">
    <property type="entry name" value="MFS_1"/>
    <property type="match status" value="1"/>
</dbReference>
<feature type="transmembrane region" description="Helical" evidence="7">
    <location>
        <begin position="347"/>
        <end position="375"/>
    </location>
</feature>
<feature type="transmembrane region" description="Helical" evidence="7">
    <location>
        <begin position="381"/>
        <end position="402"/>
    </location>
</feature>
<dbReference type="SUPFAM" id="SSF103473">
    <property type="entry name" value="MFS general substrate transporter"/>
    <property type="match status" value="1"/>
</dbReference>
<feature type="transmembrane region" description="Helical" evidence="7">
    <location>
        <begin position="20"/>
        <end position="44"/>
    </location>
</feature>
<feature type="transmembrane region" description="Helical" evidence="7">
    <location>
        <begin position="260"/>
        <end position="281"/>
    </location>
</feature>
<comment type="subcellular location">
    <subcellularLocation>
        <location evidence="1">Cell membrane</location>
        <topology evidence="1">Multi-pass membrane protein</topology>
    </subcellularLocation>
</comment>
<feature type="transmembrane region" description="Helical" evidence="7">
    <location>
        <begin position="293"/>
        <end position="311"/>
    </location>
</feature>
<dbReference type="AlphaFoldDB" id="A0A9J6QRC7"/>
<keyword evidence="2" id="KW-0813">Transport</keyword>
<comment type="caution">
    <text evidence="9">The sequence shown here is derived from an EMBL/GenBank/DDBJ whole genome shotgun (WGS) entry which is preliminary data.</text>
</comment>
<dbReference type="RefSeq" id="WP_253019879.1">
    <property type="nucleotide sequence ID" value="NZ_JAOSHN010000003.1"/>
</dbReference>
<dbReference type="EMBL" id="JAOSHN010000003">
    <property type="protein sequence ID" value="MCU7378437.1"/>
    <property type="molecule type" value="Genomic_DNA"/>
</dbReference>
<dbReference type="PANTHER" id="PTHR43124:SF3">
    <property type="entry name" value="CHLORAMPHENICOL EFFLUX PUMP RV0191"/>
    <property type="match status" value="1"/>
</dbReference>
<keyword evidence="10" id="KW-1185">Reference proteome</keyword>
<evidence type="ECO:0000313" key="10">
    <source>
        <dbReference type="Proteomes" id="UP001065549"/>
    </source>
</evidence>
<feature type="transmembrane region" description="Helical" evidence="7">
    <location>
        <begin position="111"/>
        <end position="130"/>
    </location>
</feature>
<protein>
    <submittedName>
        <fullName evidence="9">MFS transporter</fullName>
    </submittedName>
</protein>
<dbReference type="InterPro" id="IPR050189">
    <property type="entry name" value="MFS_Efflux_Transporters"/>
</dbReference>
<evidence type="ECO:0000256" key="3">
    <source>
        <dbReference type="ARBA" id="ARBA00022475"/>
    </source>
</evidence>
<dbReference type="Proteomes" id="UP001065549">
    <property type="component" value="Unassembled WGS sequence"/>
</dbReference>
<dbReference type="InterPro" id="IPR036259">
    <property type="entry name" value="MFS_trans_sf"/>
</dbReference>
<feature type="transmembrane region" description="Helical" evidence="7">
    <location>
        <begin position="227"/>
        <end position="248"/>
    </location>
</feature>
<keyword evidence="6 7" id="KW-0472">Membrane</keyword>
<sequence length="419" mass="44632">MNTLNKEKKILGWGRYELTVVISLFLIWGFVFLDRLVMSFLAPLVMEDLGITDPQYGLINTFSTGCYAIASIVLSPILESTGKRKKWMILLCLGTGIFACLSAATQEVWQLLVTRAAVGFFEGPIAPLMFAMLIKESSPSKVALNTGIVASGVNVIAVSMGPAVVTRVAAASNWRMSFLVAGIASLIVALALIKVLREVPFSQDAAGGEKKESMWSIIGKLMKNRNVILSFILGILCMCGYWTLMLYATLFFSTVGGRDITSAGAIVSFMGVLAVVWTIFVPKVSDFMGRKHALVMWFALCAVMPFVMFGAPSSMGAVIVYALVGGIPGAVIPFFQAIIPGESLPNYMLGTASGLIIGVSEIVGGAAWPAIAGIIAGKSGYPTVILIAGIAFTAGAVLSLLLKETKGKNKLDQNSEEEK</sequence>
<evidence type="ECO:0000256" key="5">
    <source>
        <dbReference type="ARBA" id="ARBA00022989"/>
    </source>
</evidence>
<reference evidence="9" key="1">
    <citation type="submission" date="2022-09" db="EMBL/GenBank/DDBJ databases">
        <title>Culturomic study of gut microbiota in children with autism spectrum disorder.</title>
        <authorList>
            <person name="Efimov B.A."/>
            <person name="Chaplin A.V."/>
            <person name="Sokolova S.R."/>
            <person name="Pikina A.P."/>
            <person name="Korzhanova M."/>
            <person name="Belova V."/>
            <person name="Korostin D."/>
        </authorList>
    </citation>
    <scope>NUCLEOTIDE SEQUENCE</scope>
    <source>
        <strain evidence="9">ASD5510</strain>
    </source>
</reference>
<feature type="transmembrane region" description="Helical" evidence="7">
    <location>
        <begin position="87"/>
        <end position="105"/>
    </location>
</feature>
<evidence type="ECO:0000259" key="8">
    <source>
        <dbReference type="PROSITE" id="PS50850"/>
    </source>
</evidence>
<dbReference type="Gene3D" id="1.20.1250.20">
    <property type="entry name" value="MFS general substrate transporter like domains"/>
    <property type="match status" value="2"/>
</dbReference>
<feature type="transmembrane region" description="Helical" evidence="7">
    <location>
        <begin position="56"/>
        <end position="75"/>
    </location>
</feature>
<dbReference type="PROSITE" id="PS50850">
    <property type="entry name" value="MFS"/>
    <property type="match status" value="1"/>
</dbReference>
<keyword evidence="5 7" id="KW-1133">Transmembrane helix</keyword>
<keyword evidence="3" id="KW-1003">Cell membrane</keyword>
<organism evidence="9 10">
    <name type="scientific">Hominibacterium faecale</name>
    <dbReference type="NCBI Taxonomy" id="2839743"/>
    <lineage>
        <taxon>Bacteria</taxon>
        <taxon>Bacillati</taxon>
        <taxon>Bacillota</taxon>
        <taxon>Clostridia</taxon>
        <taxon>Peptostreptococcales</taxon>
        <taxon>Anaerovoracaceae</taxon>
        <taxon>Hominibacterium</taxon>
    </lineage>
</organism>
<evidence type="ECO:0000256" key="4">
    <source>
        <dbReference type="ARBA" id="ARBA00022692"/>
    </source>
</evidence>
<feature type="transmembrane region" description="Helical" evidence="7">
    <location>
        <begin position="142"/>
        <end position="164"/>
    </location>
</feature>
<proteinExistence type="predicted"/>